<feature type="non-terminal residue" evidence="2">
    <location>
        <position position="180"/>
    </location>
</feature>
<dbReference type="AlphaFoldDB" id="A0A2T6ZZF8"/>
<dbReference type="OrthoDB" id="6500128at2759"/>
<dbReference type="SUPFAM" id="SSF52540">
    <property type="entry name" value="P-loop containing nucleoside triphosphate hydrolases"/>
    <property type="match status" value="1"/>
</dbReference>
<dbReference type="InterPro" id="IPR027417">
    <property type="entry name" value="P-loop_NTPase"/>
</dbReference>
<dbReference type="Proteomes" id="UP000244722">
    <property type="component" value="Unassembled WGS sequence"/>
</dbReference>
<keyword evidence="3" id="KW-1185">Reference proteome</keyword>
<evidence type="ECO:0000259" key="1">
    <source>
        <dbReference type="Pfam" id="PF00005"/>
    </source>
</evidence>
<reference evidence="2 3" key="1">
    <citation type="submission" date="2017-04" db="EMBL/GenBank/DDBJ databases">
        <title>Draft genome sequence of Tuber borchii Vittad., a whitish edible truffle.</title>
        <authorList>
            <consortium name="DOE Joint Genome Institute"/>
            <person name="Murat C."/>
            <person name="Kuo A."/>
            <person name="Barry K.W."/>
            <person name="Clum A."/>
            <person name="Dockter R.B."/>
            <person name="Fauchery L."/>
            <person name="Iotti M."/>
            <person name="Kohler A."/>
            <person name="Labutti K."/>
            <person name="Lindquist E.A."/>
            <person name="Lipzen A."/>
            <person name="Ohm R.A."/>
            <person name="Wang M."/>
            <person name="Grigoriev I.V."/>
            <person name="Zambonelli A."/>
            <person name="Martin F.M."/>
        </authorList>
    </citation>
    <scope>NUCLEOTIDE SEQUENCE [LARGE SCALE GENOMIC DNA]</scope>
    <source>
        <strain evidence="2 3">Tbo3840</strain>
    </source>
</reference>
<dbReference type="Gene3D" id="3.40.50.300">
    <property type="entry name" value="P-loop containing nucleotide triphosphate hydrolases"/>
    <property type="match status" value="1"/>
</dbReference>
<proteinExistence type="predicted"/>
<comment type="caution">
    <text evidence="2">The sequence shown here is derived from an EMBL/GenBank/DDBJ whole genome shotgun (WGS) entry which is preliminary data.</text>
</comment>
<name>A0A2T6ZZF8_TUBBO</name>
<protein>
    <submittedName>
        <fullName evidence="2">P-loop containing nucleoside triphosphate hydrolase protein</fullName>
    </submittedName>
</protein>
<dbReference type="PANTHER" id="PTHR24221">
    <property type="entry name" value="ATP-BINDING CASSETTE SUB-FAMILY B"/>
    <property type="match status" value="1"/>
</dbReference>
<dbReference type="PANTHER" id="PTHR24221:SF654">
    <property type="entry name" value="ATP-BINDING CASSETTE SUB-FAMILY B MEMBER 6"/>
    <property type="match status" value="1"/>
</dbReference>
<organism evidence="2 3">
    <name type="scientific">Tuber borchii</name>
    <name type="common">White truffle</name>
    <dbReference type="NCBI Taxonomy" id="42251"/>
    <lineage>
        <taxon>Eukaryota</taxon>
        <taxon>Fungi</taxon>
        <taxon>Dikarya</taxon>
        <taxon>Ascomycota</taxon>
        <taxon>Pezizomycotina</taxon>
        <taxon>Pezizomycetes</taxon>
        <taxon>Pezizales</taxon>
        <taxon>Tuberaceae</taxon>
        <taxon>Tuber</taxon>
    </lineage>
</organism>
<dbReference type="STRING" id="42251.A0A2T6ZZF8"/>
<evidence type="ECO:0000313" key="2">
    <source>
        <dbReference type="EMBL" id="PUU80882.1"/>
    </source>
</evidence>
<dbReference type="InterPro" id="IPR039421">
    <property type="entry name" value="Type_1_exporter"/>
</dbReference>
<dbReference type="GO" id="GO:0016887">
    <property type="term" value="F:ATP hydrolysis activity"/>
    <property type="evidence" value="ECO:0007669"/>
    <property type="project" value="InterPro"/>
</dbReference>
<gene>
    <name evidence="2" type="ORF">B9Z19DRAFT_912303</name>
</gene>
<feature type="non-terminal residue" evidence="2">
    <location>
        <position position="1"/>
    </location>
</feature>
<evidence type="ECO:0000313" key="3">
    <source>
        <dbReference type="Proteomes" id="UP000244722"/>
    </source>
</evidence>
<sequence length="180" mass="19853">DFVSIPVTTEPTRPQPSSIDFSIPVRETTFIIGRSGSGKSTIGNLVLKMYEPLSSEITVDGLPLNSLDQEWLRENITVIQQENVLFSETIFRNIAFGGKDSRNVIEDQIRDACRMAMLGDAISELPLGYNTLAGVGGKQLSGGQLQRVRAYDSLDTVILILDEATSNLDYKTRSSVKRKL</sequence>
<accession>A0A2T6ZZF8</accession>
<dbReference type="Pfam" id="PF00005">
    <property type="entry name" value="ABC_tran"/>
    <property type="match status" value="1"/>
</dbReference>
<feature type="domain" description="ABC transporter" evidence="1">
    <location>
        <begin position="18"/>
        <end position="166"/>
    </location>
</feature>
<dbReference type="InterPro" id="IPR003439">
    <property type="entry name" value="ABC_transporter-like_ATP-bd"/>
</dbReference>
<dbReference type="EMBL" id="NESQ01000054">
    <property type="protein sequence ID" value="PUU80882.1"/>
    <property type="molecule type" value="Genomic_DNA"/>
</dbReference>
<dbReference type="GO" id="GO:0005524">
    <property type="term" value="F:ATP binding"/>
    <property type="evidence" value="ECO:0007669"/>
    <property type="project" value="InterPro"/>
</dbReference>
<dbReference type="GO" id="GO:0042626">
    <property type="term" value="F:ATPase-coupled transmembrane transporter activity"/>
    <property type="evidence" value="ECO:0007669"/>
    <property type="project" value="TreeGrafter"/>
</dbReference>
<keyword evidence="2" id="KW-0378">Hydrolase</keyword>